<sequence>MSSIAIVILSLLTLLALTTLILFVFIRNAPLIDHDSDRCLDRHYKQKRVQCSPNNDNDFVGRKSSGESKRVTPTASDKSTSPTPKLPR</sequence>
<dbReference type="EMBL" id="SJPJ01000001">
    <property type="protein sequence ID" value="TWT81179.1"/>
    <property type="molecule type" value="Genomic_DNA"/>
</dbReference>
<gene>
    <name evidence="2" type="ORF">CA13_26270</name>
</gene>
<dbReference type="AlphaFoldDB" id="A0A5C5Z1I4"/>
<evidence type="ECO:0000313" key="2">
    <source>
        <dbReference type="EMBL" id="TWT81179.1"/>
    </source>
</evidence>
<reference evidence="2 3" key="1">
    <citation type="submission" date="2019-02" db="EMBL/GenBank/DDBJ databases">
        <title>Deep-cultivation of Planctomycetes and their phenomic and genomic characterization uncovers novel biology.</title>
        <authorList>
            <person name="Wiegand S."/>
            <person name="Jogler M."/>
            <person name="Boedeker C."/>
            <person name="Pinto D."/>
            <person name="Vollmers J."/>
            <person name="Rivas-Marin E."/>
            <person name="Kohn T."/>
            <person name="Peeters S.H."/>
            <person name="Heuer A."/>
            <person name="Rast P."/>
            <person name="Oberbeckmann S."/>
            <person name="Bunk B."/>
            <person name="Jeske O."/>
            <person name="Meyerdierks A."/>
            <person name="Storesund J.E."/>
            <person name="Kallscheuer N."/>
            <person name="Luecker S."/>
            <person name="Lage O.M."/>
            <person name="Pohl T."/>
            <person name="Merkel B.J."/>
            <person name="Hornburger P."/>
            <person name="Mueller R.-W."/>
            <person name="Bruemmer F."/>
            <person name="Labrenz M."/>
            <person name="Spormann A.M."/>
            <person name="Op Den Camp H."/>
            <person name="Overmann J."/>
            <person name="Amann R."/>
            <person name="Jetten M.S.M."/>
            <person name="Mascher T."/>
            <person name="Medema M.H."/>
            <person name="Devos D.P."/>
            <person name="Kaster A.-K."/>
            <person name="Ovreas L."/>
            <person name="Rohde M."/>
            <person name="Galperin M.Y."/>
            <person name="Jogler C."/>
        </authorList>
    </citation>
    <scope>NUCLEOTIDE SEQUENCE [LARGE SCALE GENOMIC DNA]</scope>
    <source>
        <strain evidence="2 3">CA13</strain>
    </source>
</reference>
<feature type="region of interest" description="Disordered" evidence="1">
    <location>
        <begin position="51"/>
        <end position="88"/>
    </location>
</feature>
<evidence type="ECO:0000256" key="1">
    <source>
        <dbReference type="SAM" id="MobiDB-lite"/>
    </source>
</evidence>
<name>A0A5C5Z1I4_9BACT</name>
<proteinExistence type="predicted"/>
<organism evidence="2 3">
    <name type="scientific">Novipirellula herctigrandis</name>
    <dbReference type="NCBI Taxonomy" id="2527986"/>
    <lineage>
        <taxon>Bacteria</taxon>
        <taxon>Pseudomonadati</taxon>
        <taxon>Planctomycetota</taxon>
        <taxon>Planctomycetia</taxon>
        <taxon>Pirellulales</taxon>
        <taxon>Pirellulaceae</taxon>
        <taxon>Novipirellula</taxon>
    </lineage>
</organism>
<accession>A0A5C5Z1I4</accession>
<comment type="caution">
    <text evidence="2">The sequence shown here is derived from an EMBL/GenBank/DDBJ whole genome shotgun (WGS) entry which is preliminary data.</text>
</comment>
<dbReference type="Proteomes" id="UP000315010">
    <property type="component" value="Unassembled WGS sequence"/>
</dbReference>
<protein>
    <submittedName>
        <fullName evidence="2">Uncharacterized protein</fullName>
    </submittedName>
</protein>
<feature type="compositionally biased region" description="Polar residues" evidence="1">
    <location>
        <begin position="71"/>
        <end position="88"/>
    </location>
</feature>
<feature type="compositionally biased region" description="Basic and acidic residues" evidence="1">
    <location>
        <begin position="59"/>
        <end position="70"/>
    </location>
</feature>
<evidence type="ECO:0000313" key="3">
    <source>
        <dbReference type="Proteomes" id="UP000315010"/>
    </source>
</evidence>
<keyword evidence="3" id="KW-1185">Reference proteome</keyword>